<reference evidence="10 11" key="1">
    <citation type="journal article" date="2019" name="Int. J. Syst. Evol. Microbiol.">
        <title>The Global Catalogue of Microorganisms (GCM) 10K type strain sequencing project: providing services to taxonomists for standard genome sequencing and annotation.</title>
        <authorList>
            <consortium name="The Broad Institute Genomics Platform"/>
            <consortium name="The Broad Institute Genome Sequencing Center for Infectious Disease"/>
            <person name="Wu L."/>
            <person name="Ma J."/>
        </authorList>
    </citation>
    <scope>NUCLEOTIDE SEQUENCE [LARGE SCALE GENOMIC DNA]</scope>
    <source>
        <strain evidence="10 11">JCM 8201</strain>
    </source>
</reference>
<keyword evidence="5" id="KW-0812">Transmembrane</keyword>
<evidence type="ECO:0000256" key="3">
    <source>
        <dbReference type="ARBA" id="ARBA00022553"/>
    </source>
</evidence>
<sequence>MRLRNSSVRTKITALLLSLTALWVFAAWVTLREGVNLLWVNQLDKGIAQPGDPLIVDLQKERRLSVILAGGRTQVTADALRDQRASTDRKKAKYLRDARSTMTKLAAGDALEAQLAQSFTALQELDKARAWFDAPDGRSPDWARSLYTEAIGSINRVYEGMATLDDDDFAARTRILVELNQYNELFSQEDALVSGVLATGRFTNASYTDFHRLLGVQRHARAEVIERLAEFAPETVERHNGSQSLAAVTALEDRLLAMMGNNHRKPIQTVSLTAWNNATTAWLADSQDITWDAGDQLVKDAVPIATWVIVRLTLAGGLGFLAVLASVVLAITTARHLVRQLERLQEAAHELSDVRLPNVVERLGHGEQVDVKAEAPPLEFGDDDIGKVGQAFNAVQETAIRTAVEQAELRRGIRDILLSLARRSQALVHRQLNLLDQMERREIDTEELEDLFRLDHLATRMRRNAENLIILSGATPARGWRKPVPMVDVVRSAVAEVEDYTRVTVMPIDEVHLVGRAVADIAHLLAELIENAVSFSPPYTYAQISGHMVASGYALEIEDRGLGMSDDNLESINRKIADPPEFNLSSSVQLGLYVVGKLAERYGVQVTLKRSPYKGTTAVVIIPRELLEEGESGAPSQSLTVVGATMPEVTDPMESEGRERFTPVLVPSPPEEPLAAPSSDSDAPLPVRQTKNQDQGEVTSSGLPVRVPQASLAPPLRDETNGGEPTAEDDPGRSPEEIRRIVGAFQSGTLRGRAASVESETE</sequence>
<evidence type="ECO:0000256" key="7">
    <source>
        <dbReference type="ARBA" id="ARBA00022989"/>
    </source>
</evidence>
<evidence type="ECO:0000256" key="4">
    <source>
        <dbReference type="ARBA" id="ARBA00022679"/>
    </source>
</evidence>
<organism evidence="10 11">
    <name type="scientific">Actinocorallia aurantiaca</name>
    <dbReference type="NCBI Taxonomy" id="46204"/>
    <lineage>
        <taxon>Bacteria</taxon>
        <taxon>Bacillati</taxon>
        <taxon>Actinomycetota</taxon>
        <taxon>Actinomycetes</taxon>
        <taxon>Streptosporangiales</taxon>
        <taxon>Thermomonosporaceae</taxon>
        <taxon>Actinocorallia</taxon>
    </lineage>
</organism>
<dbReference type="InterPro" id="IPR003594">
    <property type="entry name" value="HATPase_dom"/>
</dbReference>
<feature type="compositionally biased region" description="Polar residues" evidence="8">
    <location>
        <begin position="689"/>
        <end position="702"/>
    </location>
</feature>
<accession>A0ABN3U8X2</accession>
<evidence type="ECO:0000256" key="1">
    <source>
        <dbReference type="ARBA" id="ARBA00000085"/>
    </source>
</evidence>
<protein>
    <recommendedName>
        <fullName evidence="2">histidine kinase</fullName>
        <ecNumber evidence="2">2.7.13.3</ecNumber>
    </recommendedName>
</protein>
<dbReference type="SMART" id="SM00387">
    <property type="entry name" value="HATPase_c"/>
    <property type="match status" value="1"/>
</dbReference>
<dbReference type="Gene3D" id="6.10.340.10">
    <property type="match status" value="1"/>
</dbReference>
<name>A0ABN3U8X2_9ACTN</name>
<dbReference type="InterPro" id="IPR013587">
    <property type="entry name" value="Nitrate/nitrite_sensing"/>
</dbReference>
<dbReference type="EMBL" id="BAAATZ010000009">
    <property type="protein sequence ID" value="GAA2726450.1"/>
    <property type="molecule type" value="Genomic_DNA"/>
</dbReference>
<feature type="compositionally biased region" description="Basic and acidic residues" evidence="8">
    <location>
        <begin position="730"/>
        <end position="740"/>
    </location>
</feature>
<keyword evidence="7" id="KW-0472">Membrane</keyword>
<evidence type="ECO:0000256" key="2">
    <source>
        <dbReference type="ARBA" id="ARBA00012438"/>
    </source>
</evidence>
<dbReference type="PANTHER" id="PTHR45436:SF5">
    <property type="entry name" value="SENSOR HISTIDINE KINASE TRCS"/>
    <property type="match status" value="1"/>
</dbReference>
<dbReference type="InterPro" id="IPR005467">
    <property type="entry name" value="His_kinase_dom"/>
</dbReference>
<dbReference type="Pfam" id="PF08376">
    <property type="entry name" value="NIT"/>
    <property type="match status" value="1"/>
</dbReference>
<dbReference type="Proteomes" id="UP001501842">
    <property type="component" value="Unassembled WGS sequence"/>
</dbReference>
<proteinExistence type="predicted"/>
<keyword evidence="7" id="KW-1133">Transmembrane helix</keyword>
<dbReference type="PROSITE" id="PS50109">
    <property type="entry name" value="HIS_KIN"/>
    <property type="match status" value="1"/>
</dbReference>
<keyword evidence="11" id="KW-1185">Reference proteome</keyword>
<feature type="region of interest" description="Disordered" evidence="8">
    <location>
        <begin position="649"/>
        <end position="762"/>
    </location>
</feature>
<comment type="catalytic activity">
    <reaction evidence="1">
        <text>ATP + protein L-histidine = ADP + protein N-phospho-L-histidine.</text>
        <dbReference type="EC" id="2.7.13.3"/>
    </reaction>
</comment>
<dbReference type="Pfam" id="PF02518">
    <property type="entry name" value="HATPase_c"/>
    <property type="match status" value="1"/>
</dbReference>
<evidence type="ECO:0000256" key="8">
    <source>
        <dbReference type="SAM" id="MobiDB-lite"/>
    </source>
</evidence>
<dbReference type="Gene3D" id="3.30.565.10">
    <property type="entry name" value="Histidine kinase-like ATPase, C-terminal domain"/>
    <property type="match status" value="1"/>
</dbReference>
<dbReference type="InterPro" id="IPR050428">
    <property type="entry name" value="TCS_sensor_his_kinase"/>
</dbReference>
<evidence type="ECO:0000256" key="5">
    <source>
        <dbReference type="ARBA" id="ARBA00022692"/>
    </source>
</evidence>
<gene>
    <name evidence="10" type="ORF">GCM10010439_29040</name>
</gene>
<keyword evidence="6" id="KW-0418">Kinase</keyword>
<keyword evidence="4" id="KW-0808">Transferase</keyword>
<dbReference type="EC" id="2.7.13.3" evidence="2"/>
<evidence type="ECO:0000259" key="9">
    <source>
        <dbReference type="PROSITE" id="PS50109"/>
    </source>
</evidence>
<evidence type="ECO:0000313" key="11">
    <source>
        <dbReference type="Proteomes" id="UP001501842"/>
    </source>
</evidence>
<dbReference type="InterPro" id="IPR036890">
    <property type="entry name" value="HATPase_C_sf"/>
</dbReference>
<keyword evidence="3" id="KW-0597">Phosphoprotein</keyword>
<evidence type="ECO:0000256" key="6">
    <source>
        <dbReference type="ARBA" id="ARBA00022777"/>
    </source>
</evidence>
<feature type="domain" description="Histidine kinase" evidence="9">
    <location>
        <begin position="521"/>
        <end position="626"/>
    </location>
</feature>
<dbReference type="SUPFAM" id="SSF55874">
    <property type="entry name" value="ATPase domain of HSP90 chaperone/DNA topoisomerase II/histidine kinase"/>
    <property type="match status" value="1"/>
</dbReference>
<comment type="caution">
    <text evidence="10">The sequence shown here is derived from an EMBL/GenBank/DDBJ whole genome shotgun (WGS) entry which is preliminary data.</text>
</comment>
<dbReference type="PANTHER" id="PTHR45436">
    <property type="entry name" value="SENSOR HISTIDINE KINASE YKOH"/>
    <property type="match status" value="1"/>
</dbReference>
<evidence type="ECO:0000313" key="10">
    <source>
        <dbReference type="EMBL" id="GAA2726450.1"/>
    </source>
</evidence>